<dbReference type="GO" id="GO:0009424">
    <property type="term" value="C:bacterial-type flagellum hook"/>
    <property type="evidence" value="ECO:0007669"/>
    <property type="project" value="TreeGrafter"/>
</dbReference>
<dbReference type="Pfam" id="PF00460">
    <property type="entry name" value="Flg_bb_rod"/>
    <property type="match status" value="1"/>
</dbReference>
<dbReference type="GO" id="GO:0071978">
    <property type="term" value="P:bacterial-type flagellum-dependent swarming motility"/>
    <property type="evidence" value="ECO:0007669"/>
    <property type="project" value="TreeGrafter"/>
</dbReference>
<evidence type="ECO:0000256" key="6">
    <source>
        <dbReference type="SAM" id="MobiDB-lite"/>
    </source>
</evidence>
<dbReference type="NCBIfam" id="NF004238">
    <property type="entry name" value="PRK05682.1-1"/>
    <property type="match status" value="1"/>
</dbReference>
<dbReference type="EMBL" id="SNXW01000004">
    <property type="protein sequence ID" value="TDP83657.1"/>
    <property type="molecule type" value="Genomic_DNA"/>
</dbReference>
<reference evidence="11 12" key="1">
    <citation type="submission" date="2019-03" db="EMBL/GenBank/DDBJ databases">
        <title>Genomic Encyclopedia of Type Strains, Phase IV (KMG-IV): sequencing the most valuable type-strain genomes for metagenomic binning, comparative biology and taxonomic classification.</title>
        <authorList>
            <person name="Goeker M."/>
        </authorList>
    </citation>
    <scope>NUCLEOTIDE SEQUENCE [LARGE SCALE GENOMIC DNA]</scope>
    <source>
        <strain evidence="11 12">DSM 11901</strain>
    </source>
</reference>
<dbReference type="InterPro" id="IPR037058">
    <property type="entry name" value="Falgellar_hook_FlgE_sf"/>
</dbReference>
<dbReference type="InterPro" id="IPR001444">
    <property type="entry name" value="Flag_bb_rod_N"/>
</dbReference>
<dbReference type="GO" id="GO:0009425">
    <property type="term" value="C:bacterial-type flagellum basal body"/>
    <property type="evidence" value="ECO:0007669"/>
    <property type="project" value="UniProtKB-SubCell"/>
</dbReference>
<dbReference type="InterPro" id="IPR019776">
    <property type="entry name" value="Flagellar_basal_body_rod_CS"/>
</dbReference>
<evidence type="ECO:0000256" key="4">
    <source>
        <dbReference type="ARBA" id="ARBA00023143"/>
    </source>
</evidence>
<dbReference type="Pfam" id="PF06429">
    <property type="entry name" value="Flg_bbr_C"/>
    <property type="match status" value="1"/>
</dbReference>
<dbReference type="Gene3D" id="2.60.98.20">
    <property type="entry name" value="Flagellar hook protein FlgE"/>
    <property type="match status" value="1"/>
</dbReference>
<comment type="similarity">
    <text evidence="2 5">Belongs to the flagella basal body rod proteins family.</text>
</comment>
<sequence>MGFQQGLSGLNTSSKSLEVIGNNVANANTYGAKSSRAEFADMYAASLGGGGSNGIGIGARIGAVAQQFTQGNITTTSNNLDLAINGRGFFAMQTAQGETVYTRNGQFKRDASGFIVNNEKHQLLGQALDDTGAPSGPAGSPVRLSNDGSAPQKASAITLTANMDAKATIPAVAVDFANSKSYNFVTSQTAYGDNGAPVALNYYFRKVTDAVAANPSATPPVAAAGSQWAVYLSADGNTNAASVNSTAGVPTPIATFTYNPDGTLPAGTVFTVPSIPGGKNGQPLTGVTLDMSKSTEYAGNYAVTELSGGGYAQGNLSDFLIETDGTVKARYTNGQSKAIARVQLADFKNLNGLQPIGGNEWKATNASGEPLPLGAPGSGVYGLLQSGALEESNVDLTGELVSMIVAQRAYQANAQTIKTEDQVLQTLVNLR</sequence>
<evidence type="ECO:0000256" key="1">
    <source>
        <dbReference type="ARBA" id="ARBA00004117"/>
    </source>
</evidence>
<dbReference type="GO" id="GO:0005829">
    <property type="term" value="C:cytosol"/>
    <property type="evidence" value="ECO:0007669"/>
    <property type="project" value="TreeGrafter"/>
</dbReference>
<comment type="function">
    <text evidence="5">A flexible structure which links the flagellar filament to the drive apparatus in the basal body.</text>
</comment>
<dbReference type="SUPFAM" id="SSF117143">
    <property type="entry name" value="Flagellar hook protein flgE"/>
    <property type="match status" value="1"/>
</dbReference>
<accession>A0A4R6RD65</accession>
<dbReference type="InterPro" id="IPR037925">
    <property type="entry name" value="FlgE/F/G-like"/>
</dbReference>
<feature type="domain" description="Flagellar basal-body/hook protein C-terminal" evidence="8">
    <location>
        <begin position="385"/>
        <end position="430"/>
    </location>
</feature>
<keyword evidence="4 5" id="KW-0975">Bacterial flagellum</keyword>
<dbReference type="PROSITE" id="PS00588">
    <property type="entry name" value="FLAGELLA_BB_ROD"/>
    <property type="match status" value="1"/>
</dbReference>
<feature type="domain" description="Flagellar hook protein FlgE D2" evidence="9">
    <location>
        <begin position="162"/>
        <end position="311"/>
    </location>
</feature>
<dbReference type="OrthoDB" id="8578401at2"/>
<evidence type="ECO:0000313" key="11">
    <source>
        <dbReference type="EMBL" id="TDP83657.1"/>
    </source>
</evidence>
<keyword evidence="11" id="KW-0969">Cilium</keyword>
<evidence type="ECO:0000313" key="12">
    <source>
        <dbReference type="Proteomes" id="UP000294593"/>
    </source>
</evidence>
<dbReference type="Pfam" id="PF22692">
    <property type="entry name" value="LlgE_F_G_D1"/>
    <property type="match status" value="1"/>
</dbReference>
<dbReference type="PANTHER" id="PTHR30435">
    <property type="entry name" value="FLAGELLAR PROTEIN"/>
    <property type="match status" value="1"/>
</dbReference>
<dbReference type="Proteomes" id="UP000294593">
    <property type="component" value="Unassembled WGS sequence"/>
</dbReference>
<evidence type="ECO:0000259" key="8">
    <source>
        <dbReference type="Pfam" id="PF06429"/>
    </source>
</evidence>
<dbReference type="AlphaFoldDB" id="A0A4R6RD65"/>
<dbReference type="InterPro" id="IPR010930">
    <property type="entry name" value="Flg_bb/hook_C_dom"/>
</dbReference>
<feature type="domain" description="Flagellar basal body rod protein N-terminal" evidence="7">
    <location>
        <begin position="6"/>
        <end position="33"/>
    </location>
</feature>
<keyword evidence="11" id="KW-0966">Cell projection</keyword>
<evidence type="ECO:0000256" key="3">
    <source>
        <dbReference type="ARBA" id="ARBA00019015"/>
    </source>
</evidence>
<keyword evidence="11" id="KW-0282">Flagellum</keyword>
<dbReference type="RefSeq" id="WP_133608313.1">
    <property type="nucleotide sequence ID" value="NZ_SNXW01000004.1"/>
</dbReference>
<feature type="domain" description="Flagellar hook protein FlgE/F/G-like D1" evidence="10">
    <location>
        <begin position="83"/>
        <end position="125"/>
    </location>
</feature>
<protein>
    <recommendedName>
        <fullName evidence="3 5">Flagellar hook protein FlgE</fullName>
    </recommendedName>
</protein>
<dbReference type="NCBIfam" id="TIGR03506">
    <property type="entry name" value="FlgEFG_subfam"/>
    <property type="match status" value="1"/>
</dbReference>
<dbReference type="InterPro" id="IPR053967">
    <property type="entry name" value="LlgE_F_G-like_D1"/>
</dbReference>
<comment type="caution">
    <text evidence="11">The sequence shown here is derived from an EMBL/GenBank/DDBJ whole genome shotgun (WGS) entry which is preliminary data.</text>
</comment>
<dbReference type="Pfam" id="PF07559">
    <property type="entry name" value="FlgE_D2"/>
    <property type="match status" value="1"/>
</dbReference>
<dbReference type="PANTHER" id="PTHR30435:SF1">
    <property type="entry name" value="FLAGELLAR HOOK PROTEIN FLGE"/>
    <property type="match status" value="1"/>
</dbReference>
<name>A0A4R6RD65_9BURK</name>
<evidence type="ECO:0000256" key="5">
    <source>
        <dbReference type="RuleBase" id="RU362116"/>
    </source>
</evidence>
<dbReference type="InterPro" id="IPR020013">
    <property type="entry name" value="Flagellar_FlgE/F/G"/>
</dbReference>
<comment type="subcellular location">
    <subcellularLocation>
        <location evidence="1 5">Bacterial flagellum basal body</location>
    </subcellularLocation>
</comment>
<evidence type="ECO:0000256" key="2">
    <source>
        <dbReference type="ARBA" id="ARBA00009677"/>
    </source>
</evidence>
<evidence type="ECO:0000259" key="10">
    <source>
        <dbReference type="Pfam" id="PF22692"/>
    </source>
</evidence>
<keyword evidence="12" id="KW-1185">Reference proteome</keyword>
<organism evidence="11 12">
    <name type="scientific">Aquabacterium commune</name>
    <dbReference type="NCBI Taxonomy" id="70586"/>
    <lineage>
        <taxon>Bacteria</taxon>
        <taxon>Pseudomonadati</taxon>
        <taxon>Pseudomonadota</taxon>
        <taxon>Betaproteobacteria</taxon>
        <taxon>Burkholderiales</taxon>
        <taxon>Aquabacterium</taxon>
    </lineage>
</organism>
<gene>
    <name evidence="11" type="ORF">EV672_10435</name>
</gene>
<proteinExistence type="inferred from homology"/>
<evidence type="ECO:0000259" key="7">
    <source>
        <dbReference type="Pfam" id="PF00460"/>
    </source>
</evidence>
<feature type="region of interest" description="Disordered" evidence="6">
    <location>
        <begin position="127"/>
        <end position="150"/>
    </location>
</feature>
<dbReference type="InterPro" id="IPR011491">
    <property type="entry name" value="FlgE_D2"/>
</dbReference>
<evidence type="ECO:0000259" key="9">
    <source>
        <dbReference type="Pfam" id="PF07559"/>
    </source>
</evidence>